<keyword evidence="3" id="KW-0378">Hydrolase</keyword>
<dbReference type="InterPro" id="IPR024087">
    <property type="entry name" value="Creatininase-like_sf"/>
</dbReference>
<accession>R7Q5I8</accession>
<dbReference type="PANTHER" id="PTHR35005:SF1">
    <property type="entry name" value="2-AMINO-5-FORMYLAMINO-6-RIBOSYLAMINOPYRIMIDIN-4(3H)-ONE 5'-MONOPHOSPHATE DEFORMYLASE"/>
    <property type="match status" value="1"/>
</dbReference>
<evidence type="ECO:0000313" key="5">
    <source>
        <dbReference type="EMBL" id="CDF33284.1"/>
    </source>
</evidence>
<comment type="cofactor">
    <cofactor evidence="1">
        <name>Zn(2+)</name>
        <dbReference type="ChEBI" id="CHEBI:29105"/>
    </cofactor>
</comment>
<evidence type="ECO:0000256" key="2">
    <source>
        <dbReference type="ARBA" id="ARBA00022723"/>
    </source>
</evidence>
<evidence type="ECO:0008006" key="7">
    <source>
        <dbReference type="Google" id="ProtNLM"/>
    </source>
</evidence>
<evidence type="ECO:0000313" key="6">
    <source>
        <dbReference type="Proteomes" id="UP000012073"/>
    </source>
</evidence>
<reference evidence="6" key="1">
    <citation type="journal article" date="2013" name="Proc. Natl. Acad. Sci. U.S.A.">
        <title>Genome structure and metabolic features in the red seaweed Chondrus crispus shed light on evolution of the Archaeplastida.</title>
        <authorList>
            <person name="Collen J."/>
            <person name="Porcel B."/>
            <person name="Carre W."/>
            <person name="Ball S.G."/>
            <person name="Chaparro C."/>
            <person name="Tonon T."/>
            <person name="Barbeyron T."/>
            <person name="Michel G."/>
            <person name="Noel B."/>
            <person name="Valentin K."/>
            <person name="Elias M."/>
            <person name="Artiguenave F."/>
            <person name="Arun A."/>
            <person name="Aury J.M."/>
            <person name="Barbosa-Neto J.F."/>
            <person name="Bothwell J.H."/>
            <person name="Bouget F.Y."/>
            <person name="Brillet L."/>
            <person name="Cabello-Hurtado F."/>
            <person name="Capella-Gutierrez S."/>
            <person name="Charrier B."/>
            <person name="Cladiere L."/>
            <person name="Cock J.M."/>
            <person name="Coelho S.M."/>
            <person name="Colleoni C."/>
            <person name="Czjzek M."/>
            <person name="Da Silva C."/>
            <person name="Delage L."/>
            <person name="Denoeud F."/>
            <person name="Deschamps P."/>
            <person name="Dittami S.M."/>
            <person name="Gabaldon T."/>
            <person name="Gachon C.M."/>
            <person name="Groisillier A."/>
            <person name="Herve C."/>
            <person name="Jabbari K."/>
            <person name="Katinka M."/>
            <person name="Kloareg B."/>
            <person name="Kowalczyk N."/>
            <person name="Labadie K."/>
            <person name="Leblanc C."/>
            <person name="Lopez P.J."/>
            <person name="McLachlan D.H."/>
            <person name="Meslet-Cladiere L."/>
            <person name="Moustafa A."/>
            <person name="Nehr Z."/>
            <person name="Nyvall Collen P."/>
            <person name="Panaud O."/>
            <person name="Partensky F."/>
            <person name="Poulain J."/>
            <person name="Rensing S.A."/>
            <person name="Rousvoal S."/>
            <person name="Samson G."/>
            <person name="Symeonidi A."/>
            <person name="Weissenbach J."/>
            <person name="Zambounis A."/>
            <person name="Wincker P."/>
            <person name="Boyen C."/>
        </authorList>
    </citation>
    <scope>NUCLEOTIDE SEQUENCE [LARGE SCALE GENOMIC DNA]</scope>
    <source>
        <strain evidence="6">cv. Stackhouse</strain>
    </source>
</reference>
<dbReference type="GeneID" id="17320800"/>
<dbReference type="Pfam" id="PF02633">
    <property type="entry name" value="Creatininase"/>
    <property type="match status" value="1"/>
</dbReference>
<dbReference type="OrthoDB" id="4524at2759"/>
<keyword evidence="6" id="KW-1185">Reference proteome</keyword>
<dbReference type="GO" id="GO:0009231">
    <property type="term" value="P:riboflavin biosynthetic process"/>
    <property type="evidence" value="ECO:0007669"/>
    <property type="project" value="TreeGrafter"/>
</dbReference>
<keyword evidence="2" id="KW-0479">Metal-binding</keyword>
<dbReference type="AlphaFoldDB" id="R7Q5I8"/>
<dbReference type="OMA" id="GWAIEDY"/>
<dbReference type="SUPFAM" id="SSF102215">
    <property type="entry name" value="Creatininase"/>
    <property type="match status" value="1"/>
</dbReference>
<dbReference type="InterPro" id="IPR003785">
    <property type="entry name" value="Creatininase/forma_Hydrolase"/>
</dbReference>
<dbReference type="PANTHER" id="PTHR35005">
    <property type="entry name" value="3-DEHYDRO-SCYLLO-INOSOSE HYDROLASE"/>
    <property type="match status" value="1"/>
</dbReference>
<name>R7Q5I8_CHOCR</name>
<gene>
    <name evidence="5" type="ORF">CHC_T00002064001</name>
</gene>
<evidence type="ECO:0000256" key="4">
    <source>
        <dbReference type="ARBA" id="ARBA00022833"/>
    </source>
</evidence>
<dbReference type="Proteomes" id="UP000012073">
    <property type="component" value="Unassembled WGS sequence"/>
</dbReference>
<organism evidence="5 6">
    <name type="scientific">Chondrus crispus</name>
    <name type="common">Carrageen Irish moss</name>
    <name type="synonym">Polymorpha crispa</name>
    <dbReference type="NCBI Taxonomy" id="2769"/>
    <lineage>
        <taxon>Eukaryota</taxon>
        <taxon>Rhodophyta</taxon>
        <taxon>Florideophyceae</taxon>
        <taxon>Rhodymeniophycidae</taxon>
        <taxon>Gigartinales</taxon>
        <taxon>Gigartinaceae</taxon>
        <taxon>Chondrus</taxon>
    </lineage>
</organism>
<dbReference type="KEGG" id="ccp:CHC_T00002064001"/>
<dbReference type="RefSeq" id="XP_005713087.1">
    <property type="nucleotide sequence ID" value="XM_005713030.1"/>
</dbReference>
<evidence type="ECO:0000256" key="1">
    <source>
        <dbReference type="ARBA" id="ARBA00001947"/>
    </source>
</evidence>
<sequence length="340" mass="37279">MSVGSGFNVNYLRSLSRVFASFTIPSGKCPSLSFPIQRMPPIRLRPTILLLYCFMLLHHITCSASQHVCASPHRTARPQLWSHLHPSTLAETKLSVFPVGSIENHGPHLPFGTDLLLAEAITRNAVQGIDGVSVLPATPFGASFEHANLPGTIPIQDDTLNAFWGDVIAGLVASGSKKIIIVNAHGGQTQNVEITIRHARFRHNSLVVSFNAQRMLALAWRRVETQKEKYHDEMPYGIHGGFVETAVMMHLFPDLVKTSETKNFRRRREFTGALQPHGDIVSFGWRSEDISTSGALGDAANASADIGGKIFDETVRELRALVSEVVDTDPSDVLLFSGTH</sequence>
<dbReference type="GO" id="GO:0016811">
    <property type="term" value="F:hydrolase activity, acting on carbon-nitrogen (but not peptide) bonds, in linear amides"/>
    <property type="evidence" value="ECO:0007669"/>
    <property type="project" value="TreeGrafter"/>
</dbReference>
<dbReference type="GO" id="GO:0046872">
    <property type="term" value="F:metal ion binding"/>
    <property type="evidence" value="ECO:0007669"/>
    <property type="project" value="UniProtKB-KW"/>
</dbReference>
<protein>
    <recommendedName>
        <fullName evidence="7">Creatinine amidohydrolase</fullName>
    </recommendedName>
</protein>
<keyword evidence="4" id="KW-0862">Zinc</keyword>
<proteinExistence type="predicted"/>
<dbReference type="Gene3D" id="3.40.50.10310">
    <property type="entry name" value="Creatininase"/>
    <property type="match status" value="1"/>
</dbReference>
<dbReference type="Gramene" id="CDF33284">
    <property type="protein sequence ID" value="CDF33284"/>
    <property type="gene ID" value="CHC_T00002064001"/>
</dbReference>
<dbReference type="EMBL" id="HG001639">
    <property type="protein sequence ID" value="CDF33284.1"/>
    <property type="molecule type" value="Genomic_DNA"/>
</dbReference>
<evidence type="ECO:0000256" key="3">
    <source>
        <dbReference type="ARBA" id="ARBA00022801"/>
    </source>
</evidence>